<dbReference type="PANTHER" id="PTHR47636:SF1">
    <property type="entry name" value="TRANSCRIPTIONAL REGULATORY PROTEIN RCO1"/>
    <property type="match status" value="1"/>
</dbReference>
<evidence type="ECO:0000256" key="2">
    <source>
        <dbReference type="ARBA" id="ARBA00022771"/>
    </source>
</evidence>
<feature type="compositionally biased region" description="Low complexity" evidence="5">
    <location>
        <begin position="153"/>
        <end position="163"/>
    </location>
</feature>
<evidence type="ECO:0000313" key="8">
    <source>
        <dbReference type="Proteomes" id="UP000094569"/>
    </source>
</evidence>
<evidence type="ECO:0000256" key="4">
    <source>
        <dbReference type="PROSITE-ProRule" id="PRU00146"/>
    </source>
</evidence>
<dbReference type="CDD" id="cd15534">
    <property type="entry name" value="PHD2_PHF12_Rco1"/>
    <property type="match status" value="1"/>
</dbReference>
<evidence type="ECO:0000256" key="5">
    <source>
        <dbReference type="SAM" id="MobiDB-lite"/>
    </source>
</evidence>
<evidence type="ECO:0000259" key="6">
    <source>
        <dbReference type="PROSITE" id="PS50016"/>
    </source>
</evidence>
<dbReference type="AlphaFoldDB" id="A0A1E3BEW7"/>
<keyword evidence="8" id="KW-1185">Reference proteome</keyword>
<dbReference type="STRING" id="573508.A0A1E3BEW7"/>
<feature type="compositionally biased region" description="Basic and acidic residues" evidence="5">
    <location>
        <begin position="188"/>
        <end position="198"/>
    </location>
</feature>
<dbReference type="OrthoDB" id="5876363at2759"/>
<dbReference type="Proteomes" id="UP000094569">
    <property type="component" value="Unassembled WGS sequence"/>
</dbReference>
<feature type="compositionally biased region" description="Low complexity" evidence="5">
    <location>
        <begin position="305"/>
        <end position="317"/>
    </location>
</feature>
<dbReference type="PANTHER" id="PTHR47636">
    <property type="entry name" value="TRANSCRIPTIONAL REGULATORY PROTEIN RCO1"/>
    <property type="match status" value="1"/>
</dbReference>
<feature type="compositionally biased region" description="Polar residues" evidence="5">
    <location>
        <begin position="94"/>
        <end position="104"/>
    </location>
</feature>
<dbReference type="SUPFAM" id="SSF57903">
    <property type="entry name" value="FYVE/PHD zinc finger"/>
    <property type="match status" value="2"/>
</dbReference>
<keyword evidence="1" id="KW-0479">Metal-binding</keyword>
<keyword evidence="2 4" id="KW-0863">Zinc-finger</keyword>
<dbReference type="InterPro" id="IPR019787">
    <property type="entry name" value="Znf_PHD-finger"/>
</dbReference>
<dbReference type="InterPro" id="IPR019786">
    <property type="entry name" value="Zinc_finger_PHD-type_CS"/>
</dbReference>
<dbReference type="Pfam" id="PF00628">
    <property type="entry name" value="PHD"/>
    <property type="match status" value="1"/>
</dbReference>
<evidence type="ECO:0000313" key="7">
    <source>
        <dbReference type="EMBL" id="ODM19479.1"/>
    </source>
</evidence>
<name>A0A1E3BEW7_ASPCR</name>
<feature type="domain" description="PHD-type" evidence="6">
    <location>
        <begin position="468"/>
        <end position="517"/>
    </location>
</feature>
<dbReference type="InterPro" id="IPR052819">
    <property type="entry name" value="Chromatin_regulatory_protein"/>
</dbReference>
<dbReference type="CDD" id="cd15535">
    <property type="entry name" value="PHD1_Rco1"/>
    <property type="match status" value="1"/>
</dbReference>
<dbReference type="GO" id="GO:0006357">
    <property type="term" value="P:regulation of transcription by RNA polymerase II"/>
    <property type="evidence" value="ECO:0007669"/>
    <property type="project" value="TreeGrafter"/>
</dbReference>
<comment type="caution">
    <text evidence="7">The sequence shown here is derived from an EMBL/GenBank/DDBJ whole genome shotgun (WGS) entry which is preliminary data.</text>
</comment>
<dbReference type="EMBL" id="JXNT01000004">
    <property type="protein sequence ID" value="ODM19479.1"/>
    <property type="molecule type" value="Genomic_DNA"/>
</dbReference>
<feature type="region of interest" description="Disordered" evidence="5">
    <location>
        <begin position="421"/>
        <end position="455"/>
    </location>
</feature>
<dbReference type="InterPro" id="IPR011011">
    <property type="entry name" value="Znf_FYVE_PHD"/>
</dbReference>
<evidence type="ECO:0000256" key="1">
    <source>
        <dbReference type="ARBA" id="ARBA00022723"/>
    </source>
</evidence>
<dbReference type="GO" id="GO:0032221">
    <property type="term" value="C:Rpd3S complex"/>
    <property type="evidence" value="ECO:0007669"/>
    <property type="project" value="TreeGrafter"/>
</dbReference>
<evidence type="ECO:0000256" key="3">
    <source>
        <dbReference type="ARBA" id="ARBA00022833"/>
    </source>
</evidence>
<dbReference type="InterPro" id="IPR013083">
    <property type="entry name" value="Znf_RING/FYVE/PHD"/>
</dbReference>
<dbReference type="PROSITE" id="PS50016">
    <property type="entry name" value="ZF_PHD_2"/>
    <property type="match status" value="1"/>
</dbReference>
<sequence length="841" mass="93573">MARKLRSSSRPSTPVESPAPTTVRPSSAAESSRPRKLRRTGHDTRVASDPPQGSQSHPEQFTAEIESNSSAPQTGWTEPPVRPPVPSYMDSPWSAMSSDTNPVLSTMRPLGSMPTAADLRKVGLEPSKPATPRLPLKEATQIMQNGIHKEEQNAGQNAQQNGDAGDKKSKSPDVPVEEPTPAPAPAQPKEKAQKKDHLATFSALPVPSSTEFDVERIKDALEDALRQGVQTGNKPVVRALLNVWENTSKDSSTLSILDGMCRENPTRRETSAFKTVIRAAWDESQHDDDSDGSDGQPPAMTRTRSASSVSSLSSAKSLDAETFAPVMTSATSNTRSRTKGKQAKLTALKPKPKNPLPPARRSAFPSNTEASTQRKRAMEFNPEFTEEAVREKRERLQPKLPELNVPESKVRSSLALSNFASPGLSRGYGSRSNGIPVNGRGQSGSRETSEAPDNQRIAASDDEYSENNDFCHNCNRSGQLLCCDGCVKSFHFSCLEPPLDPANPPEGEWYCPKCSIARPMRALLGTLDRSVEQQDFKLPFEIRDYFAGVTTNEKQGGRYEPAGPPFPRIAPRNVRGSRLANYSDPNLRRLYERLPNSSRETPIFCMVCGKTSLHDRPIIQCDYCPCSFHLDCTDPITSNPPVQTSAGREHPEQGHRYWMCPNHVYHDLAYLVYDEEGYEHRRRIRSIKRPRLVDIEVLPDEEDEEAHLRELTHQGEKYRVSENGVKLSFIEKVKRDRFEMEAKKAAAEKYFAYAKERLDNLTADARFFYEAQRQPRPPAPVEDTVAPRTTDDRDAAMSLLALTHGNAGSVESVQTELDSLQSLQKSIEDRLKFLRDFQQEA</sequence>
<dbReference type="InterPro" id="IPR001965">
    <property type="entry name" value="Znf_PHD"/>
</dbReference>
<dbReference type="SMART" id="SM00249">
    <property type="entry name" value="PHD"/>
    <property type="match status" value="2"/>
</dbReference>
<dbReference type="VEuPathDB" id="FungiDB:SI65_04463"/>
<accession>A0A1E3BEW7</accession>
<dbReference type="PROSITE" id="PS01359">
    <property type="entry name" value="ZF_PHD_1"/>
    <property type="match status" value="1"/>
</dbReference>
<feature type="region of interest" description="Disordered" evidence="5">
    <location>
        <begin position="1"/>
        <end position="211"/>
    </location>
</feature>
<feature type="region of interest" description="Disordered" evidence="5">
    <location>
        <begin position="281"/>
        <end position="375"/>
    </location>
</feature>
<gene>
    <name evidence="7" type="ORF">SI65_04463</name>
</gene>
<organism evidence="7 8">
    <name type="scientific">Aspergillus cristatus</name>
    <name type="common">Chinese Fuzhuan brick tea-fermentation fungus</name>
    <name type="synonym">Eurotium cristatum</name>
    <dbReference type="NCBI Taxonomy" id="573508"/>
    <lineage>
        <taxon>Eukaryota</taxon>
        <taxon>Fungi</taxon>
        <taxon>Dikarya</taxon>
        <taxon>Ascomycota</taxon>
        <taxon>Pezizomycotina</taxon>
        <taxon>Eurotiomycetes</taxon>
        <taxon>Eurotiomycetidae</taxon>
        <taxon>Eurotiales</taxon>
        <taxon>Aspergillaceae</taxon>
        <taxon>Aspergillus</taxon>
        <taxon>Aspergillus subgen. Aspergillus</taxon>
    </lineage>
</organism>
<keyword evidence="3" id="KW-0862">Zinc</keyword>
<proteinExistence type="predicted"/>
<reference evidence="7 8" key="1">
    <citation type="journal article" date="2016" name="BMC Genomics">
        <title>Comparative genomic and transcriptomic analyses of the Fuzhuan brick tea-fermentation fungus Aspergillus cristatus.</title>
        <authorList>
            <person name="Ge Y."/>
            <person name="Wang Y."/>
            <person name="Liu Y."/>
            <person name="Tan Y."/>
            <person name="Ren X."/>
            <person name="Zhang X."/>
            <person name="Hyde K.D."/>
            <person name="Liu Y."/>
            <person name="Liu Z."/>
        </authorList>
    </citation>
    <scope>NUCLEOTIDE SEQUENCE [LARGE SCALE GENOMIC DNA]</scope>
    <source>
        <strain evidence="7 8">GZAAS20.1005</strain>
    </source>
</reference>
<protein>
    <recommendedName>
        <fullName evidence="6">PHD-type domain-containing protein</fullName>
    </recommendedName>
</protein>
<feature type="compositionally biased region" description="Polar residues" evidence="5">
    <location>
        <begin position="51"/>
        <end position="76"/>
    </location>
</feature>
<dbReference type="Gene3D" id="3.30.40.10">
    <property type="entry name" value="Zinc/RING finger domain, C3HC4 (zinc finger)"/>
    <property type="match status" value="2"/>
</dbReference>
<dbReference type="GO" id="GO:0008270">
    <property type="term" value="F:zinc ion binding"/>
    <property type="evidence" value="ECO:0007669"/>
    <property type="project" value="UniProtKB-KW"/>
</dbReference>